<reference evidence="1" key="1">
    <citation type="journal article" date="2015" name="Genome Biol. Evol.">
        <title>Organellar Genomes of White Spruce (Picea glauca): Assembly and Annotation.</title>
        <authorList>
            <person name="Jackman S.D."/>
            <person name="Warren R.L."/>
            <person name="Gibb E.A."/>
            <person name="Vandervalk B.P."/>
            <person name="Mohamadi H."/>
            <person name="Chu J."/>
            <person name="Raymond A."/>
            <person name="Pleasance S."/>
            <person name="Coope R."/>
            <person name="Wildung M.R."/>
            <person name="Ritland C.E."/>
            <person name="Bousquet J."/>
            <person name="Jones S.J."/>
            <person name="Bohlmann J."/>
            <person name="Birol I."/>
        </authorList>
    </citation>
    <scope>NUCLEOTIDE SEQUENCE [LARGE SCALE GENOMIC DNA]</scope>
    <source>
        <tissue evidence="1">Flushing bud</tissue>
    </source>
</reference>
<name>A0A101LUD6_PICGL</name>
<protein>
    <submittedName>
        <fullName evidence="1">Uncharacterized protein</fullName>
    </submittedName>
</protein>
<evidence type="ECO:0000313" key="1">
    <source>
        <dbReference type="EMBL" id="KUM45527.1"/>
    </source>
</evidence>
<dbReference type="AlphaFoldDB" id="A0A101LUD6"/>
<organism evidence="1">
    <name type="scientific">Picea glauca</name>
    <name type="common">White spruce</name>
    <name type="synonym">Pinus glauca</name>
    <dbReference type="NCBI Taxonomy" id="3330"/>
    <lineage>
        <taxon>Eukaryota</taxon>
        <taxon>Viridiplantae</taxon>
        <taxon>Streptophyta</taxon>
        <taxon>Embryophyta</taxon>
        <taxon>Tracheophyta</taxon>
        <taxon>Spermatophyta</taxon>
        <taxon>Pinopsida</taxon>
        <taxon>Pinidae</taxon>
        <taxon>Conifers I</taxon>
        <taxon>Pinales</taxon>
        <taxon>Pinaceae</taxon>
        <taxon>Picea</taxon>
    </lineage>
</organism>
<comment type="caution">
    <text evidence="1">The sequence shown here is derived from an EMBL/GenBank/DDBJ whole genome shotgun (WGS) entry which is preliminary data.</text>
</comment>
<geneLocation type="mitochondrion" evidence="1"/>
<proteinExistence type="predicted"/>
<keyword evidence="1" id="KW-0496">Mitochondrion</keyword>
<dbReference type="EMBL" id="LKAM01000018">
    <property type="protein sequence ID" value="KUM45527.1"/>
    <property type="molecule type" value="Genomic_DNA"/>
</dbReference>
<accession>A0A101LUD6</accession>
<gene>
    <name evidence="1" type="ORF">ABT39_MTgene2629</name>
</gene>
<sequence length="32" mass="3778">MDSYLQAVPSVPWLENKHLNQFLLTAFINQFL</sequence>